<keyword evidence="1" id="KW-0472">Membrane</keyword>
<feature type="transmembrane region" description="Helical" evidence="1">
    <location>
        <begin position="6"/>
        <end position="24"/>
    </location>
</feature>
<keyword evidence="1" id="KW-0812">Transmembrane</keyword>
<keyword evidence="1" id="KW-1133">Transmembrane helix</keyword>
<proteinExistence type="predicted"/>
<dbReference type="RefSeq" id="WP_328962982.1">
    <property type="nucleotide sequence ID" value="NZ_CP108090.1"/>
</dbReference>
<organism evidence="2 3">
    <name type="scientific">Streptomyces virginiae</name>
    <name type="common">Streptomyces cinnamonensis</name>
    <dbReference type="NCBI Taxonomy" id="1961"/>
    <lineage>
        <taxon>Bacteria</taxon>
        <taxon>Bacillati</taxon>
        <taxon>Actinomycetota</taxon>
        <taxon>Actinomycetes</taxon>
        <taxon>Kitasatosporales</taxon>
        <taxon>Streptomycetaceae</taxon>
        <taxon>Streptomyces</taxon>
    </lineage>
</organism>
<name>A0ABZ1TE74_STRVG</name>
<evidence type="ECO:0008006" key="4">
    <source>
        <dbReference type="Google" id="ProtNLM"/>
    </source>
</evidence>
<gene>
    <name evidence="2" type="ORF">OG517_23565</name>
</gene>
<sequence length="125" mass="13486">MGTEGTVLGVVIAVVGVIGSVLVARVSAPRPAPAAGPPLEDDDRAAPALEVSPEIFSHFSNRIRSLEDKVDHLTTAFEAQTIRVTTLERLLRQAMRIIRAANKRLRGAGLEPEPVPRELIPYSID</sequence>
<evidence type="ECO:0000313" key="2">
    <source>
        <dbReference type="EMBL" id="WUQ14165.1"/>
    </source>
</evidence>
<reference evidence="2" key="1">
    <citation type="submission" date="2022-10" db="EMBL/GenBank/DDBJ databases">
        <title>The complete genomes of actinobacterial strains from the NBC collection.</title>
        <authorList>
            <person name="Joergensen T.S."/>
            <person name="Alvarez Arevalo M."/>
            <person name="Sterndorff E.B."/>
            <person name="Faurdal D."/>
            <person name="Vuksanovic O."/>
            <person name="Mourched A.-S."/>
            <person name="Charusanti P."/>
            <person name="Shaw S."/>
            <person name="Blin K."/>
            <person name="Weber T."/>
        </authorList>
    </citation>
    <scope>NUCLEOTIDE SEQUENCE</scope>
    <source>
        <strain evidence="2">NBC_00248</strain>
    </source>
</reference>
<evidence type="ECO:0000313" key="3">
    <source>
        <dbReference type="Proteomes" id="UP001432039"/>
    </source>
</evidence>
<protein>
    <recommendedName>
        <fullName evidence="4">Secreted protein</fullName>
    </recommendedName>
</protein>
<dbReference type="EMBL" id="CP108090">
    <property type="protein sequence ID" value="WUQ14165.1"/>
    <property type="molecule type" value="Genomic_DNA"/>
</dbReference>
<keyword evidence="3" id="KW-1185">Reference proteome</keyword>
<evidence type="ECO:0000256" key="1">
    <source>
        <dbReference type="SAM" id="Phobius"/>
    </source>
</evidence>
<accession>A0ABZ1TE74</accession>
<dbReference type="Proteomes" id="UP001432039">
    <property type="component" value="Chromosome"/>
</dbReference>